<dbReference type="InterPro" id="IPR037126">
    <property type="entry name" value="PdaC/RsiV-like_sf"/>
</dbReference>
<dbReference type="PANTHER" id="PTHR37841">
    <property type="entry name" value="GLR2918 PROTEIN"/>
    <property type="match status" value="1"/>
</dbReference>
<evidence type="ECO:0000313" key="3">
    <source>
        <dbReference type="EMBL" id="AIQ64572.1"/>
    </source>
</evidence>
<dbReference type="InterPro" id="IPR032774">
    <property type="entry name" value="WG_beta_rep"/>
</dbReference>
<evidence type="ECO:0000259" key="2">
    <source>
        <dbReference type="Pfam" id="PF11738"/>
    </source>
</evidence>
<name>A0A089LUI8_9BACL</name>
<protein>
    <recommendedName>
        <fullName evidence="2">DUF3298 domain-containing protein</fullName>
    </recommendedName>
</protein>
<reference evidence="3 4" key="1">
    <citation type="submission" date="2014-08" db="EMBL/GenBank/DDBJ databases">
        <title>Comparative genomics of the Paenibacillus odorifer group.</title>
        <authorList>
            <person name="den Bakker H.C."/>
            <person name="Tsai Y.-C."/>
            <person name="Martin N."/>
            <person name="Korlach J."/>
            <person name="Wiedmann M."/>
        </authorList>
    </citation>
    <scope>NUCLEOTIDE SEQUENCE [LARGE SCALE GENOMIC DNA]</scope>
    <source>
        <strain evidence="3 4">DSM 14472</strain>
    </source>
</reference>
<proteinExistence type="predicted"/>
<dbReference type="KEGG" id="pste:PSTEL_17165"/>
<dbReference type="Pfam" id="PF14903">
    <property type="entry name" value="WG_beta_rep"/>
    <property type="match status" value="5"/>
</dbReference>
<dbReference type="HOGENOM" id="CLU_018038_0_0_9"/>
<sequence length="659" mass="73230">MLKISLDDLRPGGRRKPAAPEVRKWDGQGWAVSVPQPEWNERNGEGACVLLPAEPGWYRIDITSGSPFAESGLSDEETQAFHEGGLAEPRAAMPHPAPFRLAEGTLWGYIADNGRTVIEPHYEYAEEFQPNGLAVVQRNGLAGLIDHTGRETVKPSFNYIGNFSEGSAPASDSKGYLLINEKGKPLTGRRYEYLNGLKDGRALFSRQITEGKTRYGYLDREGREAISPVYEDANEFSGCRALVKLQDNEFALIDTEGTVLHTYHFPYVGTPGDGLLPYQETENGRYGYIREDGSPAIAPQFTSALPFFEGRAVVNTAENFENGYGLIDASGRYIVQPGYEQIEQLGENVIALGVPLDPAQTYRGTVFSIANAETGAVLNAHPLRGVDRYSQGFASVYDEHETYMIDKTGRRAPGMPVVPGTGNLSFSGRLIRANVDQRTSYYNRDGVLVCSENTLITLRPPYAVQEIKFRPNFDYLVYYPVVKGIANPAVMESVNKRLKELSLPDSGTPAGERTSSYTGDFSVSFFRKNLLQLELQGYNYPFGAAHGMPTRIYTKIDLRSGIFYQLKDLFKPSVDYTGTLSDIVARQIKTDPQYSYVFPDAFKGIAPDQPFFVDADALYLYFNPYDIAPYAAGFPTFRIPFAQIMGLINTDGAFWRSFH</sequence>
<feature type="region of interest" description="Disordered" evidence="1">
    <location>
        <begin position="1"/>
        <end position="22"/>
    </location>
</feature>
<evidence type="ECO:0000256" key="1">
    <source>
        <dbReference type="SAM" id="MobiDB-lite"/>
    </source>
</evidence>
<feature type="domain" description="DUF3298" evidence="2">
    <location>
        <begin position="567"/>
        <end position="641"/>
    </location>
</feature>
<organism evidence="3 4">
    <name type="scientific">Paenibacillus stellifer</name>
    <dbReference type="NCBI Taxonomy" id="169760"/>
    <lineage>
        <taxon>Bacteria</taxon>
        <taxon>Bacillati</taxon>
        <taxon>Bacillota</taxon>
        <taxon>Bacilli</taxon>
        <taxon>Bacillales</taxon>
        <taxon>Paenibacillaceae</taxon>
        <taxon>Paenibacillus</taxon>
    </lineage>
</organism>
<dbReference type="InterPro" id="IPR021729">
    <property type="entry name" value="DUF3298"/>
</dbReference>
<gene>
    <name evidence="3" type="ORF">PSTEL_17165</name>
</gene>
<dbReference type="STRING" id="169760.PSTEL_17165"/>
<dbReference type="RefSeq" id="WP_038696949.1">
    <property type="nucleotide sequence ID" value="NZ_CP009286.1"/>
</dbReference>
<dbReference type="Proteomes" id="UP000029507">
    <property type="component" value="Chromosome"/>
</dbReference>
<dbReference type="Gene3D" id="3.30.565.40">
    <property type="entry name" value="Fervidobacterium nodosum Rt17-B1 like"/>
    <property type="match status" value="1"/>
</dbReference>
<dbReference type="Pfam" id="PF11738">
    <property type="entry name" value="DUF3298"/>
    <property type="match status" value="1"/>
</dbReference>
<accession>A0A089LUI8</accession>
<dbReference type="PANTHER" id="PTHR37841:SF1">
    <property type="entry name" value="DUF3298 DOMAIN-CONTAINING PROTEIN"/>
    <property type="match status" value="1"/>
</dbReference>
<dbReference type="OrthoDB" id="5637at2"/>
<feature type="compositionally biased region" description="Basic and acidic residues" evidence="1">
    <location>
        <begin position="1"/>
        <end position="11"/>
    </location>
</feature>
<dbReference type="AlphaFoldDB" id="A0A089LUI8"/>
<evidence type="ECO:0000313" key="4">
    <source>
        <dbReference type="Proteomes" id="UP000029507"/>
    </source>
</evidence>
<keyword evidence="4" id="KW-1185">Reference proteome</keyword>
<dbReference type="Gene3D" id="3.90.640.20">
    <property type="entry name" value="Heat-shock cognate protein, ATPase"/>
    <property type="match status" value="1"/>
</dbReference>
<dbReference type="EMBL" id="CP009286">
    <property type="protein sequence ID" value="AIQ64572.1"/>
    <property type="molecule type" value="Genomic_DNA"/>
</dbReference>